<proteinExistence type="predicted"/>
<accession>A0A091MFP8</accession>
<keyword evidence="1" id="KW-1133">Transmembrane helix</keyword>
<feature type="non-terminal residue" evidence="2">
    <location>
        <position position="1"/>
    </location>
</feature>
<keyword evidence="1" id="KW-0812">Transmembrane</keyword>
<evidence type="ECO:0008006" key="4">
    <source>
        <dbReference type="Google" id="ProtNLM"/>
    </source>
</evidence>
<sequence length="143" mass="15440">VARALRNYTTFLQVVIREFLPGSLICHGDLVFNHPAPTSLEVLEALVLSVGPTQALAGSDIQVDPYSFAVGDDTLDPPVPQPGFPAHGVAFMVVGGLCIITAPVLLVFLGTRRLGWQDETALWDRGDPEVGIQTLEMNNLGFW</sequence>
<evidence type="ECO:0000256" key="1">
    <source>
        <dbReference type="SAM" id="Phobius"/>
    </source>
</evidence>
<dbReference type="Proteomes" id="UP000053537">
    <property type="component" value="Unassembled WGS sequence"/>
</dbReference>
<organism evidence="2 3">
    <name type="scientific">Acanthisitta chloris</name>
    <name type="common">rifleman</name>
    <dbReference type="NCBI Taxonomy" id="57068"/>
    <lineage>
        <taxon>Eukaryota</taxon>
        <taxon>Metazoa</taxon>
        <taxon>Chordata</taxon>
        <taxon>Craniata</taxon>
        <taxon>Vertebrata</taxon>
        <taxon>Euteleostomi</taxon>
        <taxon>Archelosauria</taxon>
        <taxon>Archosauria</taxon>
        <taxon>Dinosauria</taxon>
        <taxon>Saurischia</taxon>
        <taxon>Theropoda</taxon>
        <taxon>Coelurosauria</taxon>
        <taxon>Aves</taxon>
        <taxon>Neognathae</taxon>
        <taxon>Neoaves</taxon>
        <taxon>Telluraves</taxon>
        <taxon>Australaves</taxon>
        <taxon>Passeriformes</taxon>
        <taxon>Acanthisittidae</taxon>
        <taxon>Acanthisitta</taxon>
    </lineage>
</organism>
<keyword evidence="3" id="KW-1185">Reference proteome</keyword>
<protein>
    <recommendedName>
        <fullName evidence="4">SEA domain-containing protein</fullName>
    </recommendedName>
</protein>
<evidence type="ECO:0000313" key="2">
    <source>
        <dbReference type="EMBL" id="KFP73463.1"/>
    </source>
</evidence>
<gene>
    <name evidence="2" type="ORF">N310_06186</name>
</gene>
<reference evidence="2 3" key="1">
    <citation type="submission" date="2014-04" db="EMBL/GenBank/DDBJ databases">
        <title>Genome evolution of avian class.</title>
        <authorList>
            <person name="Zhang G."/>
            <person name="Li C."/>
        </authorList>
    </citation>
    <scope>NUCLEOTIDE SEQUENCE [LARGE SCALE GENOMIC DNA]</scope>
    <source>
        <strain evidence="2">BGI_N310</strain>
    </source>
</reference>
<feature type="transmembrane region" description="Helical" evidence="1">
    <location>
        <begin position="89"/>
        <end position="109"/>
    </location>
</feature>
<feature type="non-terminal residue" evidence="2">
    <location>
        <position position="143"/>
    </location>
</feature>
<dbReference type="AlphaFoldDB" id="A0A091MFP8"/>
<keyword evidence="1" id="KW-0472">Membrane</keyword>
<name>A0A091MFP8_9PASS</name>
<dbReference type="EMBL" id="KK826932">
    <property type="protein sequence ID" value="KFP73463.1"/>
    <property type="molecule type" value="Genomic_DNA"/>
</dbReference>
<evidence type="ECO:0000313" key="3">
    <source>
        <dbReference type="Proteomes" id="UP000053537"/>
    </source>
</evidence>